<dbReference type="RefSeq" id="WP_055223369.1">
    <property type="nucleotide sequence ID" value="NZ_CYYW01000004.1"/>
</dbReference>
<reference evidence="1 2" key="1">
    <citation type="submission" date="2015-09" db="EMBL/GenBank/DDBJ databases">
        <authorList>
            <consortium name="Pathogen Informatics"/>
        </authorList>
    </citation>
    <scope>NUCLEOTIDE SEQUENCE [LARGE SCALE GENOMIC DNA]</scope>
    <source>
        <strain evidence="1 2">2789STDY5608860</strain>
    </source>
</reference>
<dbReference type="AlphaFoldDB" id="A0A173Z4K6"/>
<proteinExistence type="predicted"/>
<dbReference type="EMBL" id="CYYW01000004">
    <property type="protein sequence ID" value="CUN70386.1"/>
    <property type="molecule type" value="Genomic_DNA"/>
</dbReference>
<sequence>MEENITEVKDKNLVLIEADNEVSKPDKGKDVMQDNSEQEQLRSDVEFISMMTGVDLGGD</sequence>
<accession>A0A173Z4K6</accession>
<protein>
    <submittedName>
        <fullName evidence="1">Uncharacterized protein</fullName>
    </submittedName>
</protein>
<gene>
    <name evidence="1" type="ORF">ERS852417_00824</name>
</gene>
<evidence type="ECO:0000313" key="1">
    <source>
        <dbReference type="EMBL" id="CUN70386.1"/>
    </source>
</evidence>
<name>A0A173Z4K6_9FIRM</name>
<dbReference type="Proteomes" id="UP000095384">
    <property type="component" value="Unassembled WGS sequence"/>
</dbReference>
<evidence type="ECO:0000313" key="2">
    <source>
        <dbReference type="Proteomes" id="UP000095384"/>
    </source>
</evidence>
<organism evidence="1 2">
    <name type="scientific">Agathobacter rectalis</name>
    <dbReference type="NCBI Taxonomy" id="39491"/>
    <lineage>
        <taxon>Bacteria</taxon>
        <taxon>Bacillati</taxon>
        <taxon>Bacillota</taxon>
        <taxon>Clostridia</taxon>
        <taxon>Lachnospirales</taxon>
        <taxon>Lachnospiraceae</taxon>
        <taxon>Agathobacter</taxon>
    </lineage>
</organism>